<reference evidence="6 7" key="1">
    <citation type="submission" date="2017-07" db="EMBL/GenBank/DDBJ databases">
        <title>Genome Sequence of Antarctobacter heliothermus Strain SMS3 Isolated from a culture of the Diatom Skeletonema marinoi.</title>
        <authorList>
            <person name="Topel M."/>
            <person name="Pinder M.I.M."/>
            <person name="Johansson O.N."/>
            <person name="Kourtchenko O."/>
            <person name="Godhe A."/>
            <person name="Clarke A.K."/>
        </authorList>
    </citation>
    <scope>NUCLEOTIDE SEQUENCE [LARGE SCALE GENOMIC DNA]</scope>
    <source>
        <strain evidence="6 7">SMS3</strain>
        <plasmid evidence="7">Plasmid psms3-1</plasmid>
    </source>
</reference>
<keyword evidence="6" id="KW-0614">Plasmid</keyword>
<dbReference type="InterPro" id="IPR029068">
    <property type="entry name" value="Glyas_Bleomycin-R_OHBP_Dase"/>
</dbReference>
<dbReference type="GO" id="GO:0019243">
    <property type="term" value="P:methylglyoxal catabolic process to D-lactate via S-lactoyl-glutathione"/>
    <property type="evidence" value="ECO:0007669"/>
    <property type="project" value="TreeGrafter"/>
</dbReference>
<keyword evidence="7" id="KW-1185">Reference proteome</keyword>
<sequence>MAKAIHSMMRVLDLESSIEFYKNAFGLNILSKFDFEDFVLVYLKNEETKFEVELTKNKSRTEPYDLGDGYGHLAFSVVDCKSERDRLIQLGFKPGKIVEFFREEELFARFFFLQDPDGYKIEVLERCGRFT</sequence>
<dbReference type="InterPro" id="IPR037523">
    <property type="entry name" value="VOC_core"/>
</dbReference>
<protein>
    <recommendedName>
        <fullName evidence="2">Aldoketomutase</fullName>
    </recommendedName>
    <alternativeName>
        <fullName evidence="1">Ketone-aldehyde mutase</fullName>
    </alternativeName>
    <alternativeName>
        <fullName evidence="3">Methylglyoxalase</fullName>
    </alternativeName>
    <alternativeName>
        <fullName evidence="4">S-D-lactoylglutathione methylglyoxal lyase</fullName>
    </alternativeName>
</protein>
<dbReference type="GO" id="GO:0005737">
    <property type="term" value="C:cytoplasm"/>
    <property type="evidence" value="ECO:0007669"/>
    <property type="project" value="TreeGrafter"/>
</dbReference>
<dbReference type="InterPro" id="IPR004360">
    <property type="entry name" value="Glyas_Fos-R_dOase_dom"/>
</dbReference>
<dbReference type="PROSITE" id="PS51819">
    <property type="entry name" value="VOC"/>
    <property type="match status" value="1"/>
</dbReference>
<evidence type="ECO:0000256" key="4">
    <source>
        <dbReference type="ARBA" id="ARBA00033298"/>
    </source>
</evidence>
<keyword evidence="6" id="KW-0456">Lyase</keyword>
<gene>
    <name evidence="6" type="ORF">ANTHELSMS3_05156</name>
</gene>
<name>A0A222EBG2_9RHOB</name>
<dbReference type="PANTHER" id="PTHR46036">
    <property type="entry name" value="LACTOYLGLUTATHIONE LYASE"/>
    <property type="match status" value="1"/>
</dbReference>
<dbReference type="PANTHER" id="PTHR46036:SF5">
    <property type="entry name" value="LACTOYLGLUTATHIONE LYASE"/>
    <property type="match status" value="1"/>
</dbReference>
<evidence type="ECO:0000313" key="6">
    <source>
        <dbReference type="EMBL" id="ASP23536.1"/>
    </source>
</evidence>
<dbReference type="KEGG" id="aht:ANTHELSMS3_05156"/>
<accession>A0A222EBG2</accession>
<dbReference type="Proteomes" id="UP000203589">
    <property type="component" value="Plasmid pSMS3-1"/>
</dbReference>
<evidence type="ECO:0000256" key="3">
    <source>
        <dbReference type="ARBA" id="ARBA00032460"/>
    </source>
</evidence>
<organism evidence="6 7">
    <name type="scientific">Antarctobacter heliothermus</name>
    <dbReference type="NCBI Taxonomy" id="74033"/>
    <lineage>
        <taxon>Bacteria</taxon>
        <taxon>Pseudomonadati</taxon>
        <taxon>Pseudomonadota</taxon>
        <taxon>Alphaproteobacteria</taxon>
        <taxon>Rhodobacterales</taxon>
        <taxon>Roseobacteraceae</taxon>
        <taxon>Antarctobacter</taxon>
    </lineage>
</organism>
<dbReference type="RefSeq" id="WP_094037579.1">
    <property type="nucleotide sequence ID" value="NZ_CP022541.1"/>
</dbReference>
<proteinExistence type="predicted"/>
<dbReference type="Pfam" id="PF00903">
    <property type="entry name" value="Glyoxalase"/>
    <property type="match status" value="1"/>
</dbReference>
<dbReference type="EMBL" id="CP022541">
    <property type="protein sequence ID" value="ASP23536.1"/>
    <property type="molecule type" value="Genomic_DNA"/>
</dbReference>
<dbReference type="Gene3D" id="3.10.180.10">
    <property type="entry name" value="2,3-Dihydroxybiphenyl 1,2-Dioxygenase, domain 1"/>
    <property type="match status" value="1"/>
</dbReference>
<evidence type="ECO:0000256" key="2">
    <source>
        <dbReference type="ARBA" id="ARBA00030892"/>
    </source>
</evidence>
<evidence type="ECO:0000256" key="1">
    <source>
        <dbReference type="ARBA" id="ARBA00030291"/>
    </source>
</evidence>
<dbReference type="SUPFAM" id="SSF54593">
    <property type="entry name" value="Glyoxalase/Bleomycin resistance protein/Dihydroxybiphenyl dioxygenase"/>
    <property type="match status" value="1"/>
</dbReference>
<dbReference type="AlphaFoldDB" id="A0A222EBG2"/>
<geneLocation type="plasmid" evidence="7">
    <name>psms3-1</name>
</geneLocation>
<feature type="domain" description="VOC" evidence="5">
    <location>
        <begin position="3"/>
        <end position="126"/>
    </location>
</feature>
<evidence type="ECO:0000313" key="7">
    <source>
        <dbReference type="Proteomes" id="UP000203589"/>
    </source>
</evidence>
<dbReference type="GO" id="GO:0004462">
    <property type="term" value="F:lactoylglutathione lyase activity"/>
    <property type="evidence" value="ECO:0007669"/>
    <property type="project" value="TreeGrafter"/>
</dbReference>
<evidence type="ECO:0000259" key="5">
    <source>
        <dbReference type="PROSITE" id="PS51819"/>
    </source>
</evidence>
<dbReference type="OrthoDB" id="4725692at2"/>